<evidence type="ECO:0000313" key="11">
    <source>
        <dbReference type="Proteomes" id="UP000814243"/>
    </source>
</evidence>
<evidence type="ECO:0000256" key="4">
    <source>
        <dbReference type="ARBA" id="ARBA00022771"/>
    </source>
</evidence>
<evidence type="ECO:0000256" key="8">
    <source>
        <dbReference type="SAM" id="MobiDB-lite"/>
    </source>
</evidence>
<feature type="region of interest" description="Disordered" evidence="8">
    <location>
        <begin position="1"/>
        <end position="55"/>
    </location>
</feature>
<evidence type="ECO:0000256" key="1">
    <source>
        <dbReference type="ARBA" id="ARBA00004123"/>
    </source>
</evidence>
<feature type="compositionally biased region" description="Basic and acidic residues" evidence="8">
    <location>
        <begin position="1"/>
        <end position="12"/>
    </location>
</feature>
<dbReference type="InterPro" id="IPR013087">
    <property type="entry name" value="Znf_C2H2_type"/>
</dbReference>
<feature type="domain" description="C2H2-type" evidence="9">
    <location>
        <begin position="291"/>
        <end position="318"/>
    </location>
</feature>
<evidence type="ECO:0000256" key="3">
    <source>
        <dbReference type="ARBA" id="ARBA00022737"/>
    </source>
</evidence>
<keyword evidence="4 7" id="KW-0863">Zinc-finger</keyword>
<dbReference type="GO" id="GO:0005634">
    <property type="term" value="C:nucleus"/>
    <property type="evidence" value="ECO:0007669"/>
    <property type="project" value="UniProtKB-SubCell"/>
</dbReference>
<evidence type="ECO:0000259" key="9">
    <source>
        <dbReference type="PROSITE" id="PS50157"/>
    </source>
</evidence>
<sequence length="453" mass="53284">MFPEKENKDGKSKLPLKKRIEKTIKQEDGCSVKEEKQTDGPEQNDKPADNIPPKMETPLMYSYEITKNIEIVTIDDEERHKEYLETLKSRQHMRHVCENCAVGFVLKQAYDDHMKVHAPESGEHECVICHSRLKTADMLYRHRLRHYRRYRCLLCRMRFKDKDTAACHVMNDHIGQTFECDRCGRGFKTHNEEVKAKTVKLPATCTICSRDYKTKSSLKRHLLTHDHNSYCRICFVKCKNRSTLGEHYLKEHNEKYQGYQCDHCQRLYLTKGEVRAHIMWSHMPAEIRGGHACPCGRIFRSPSLLRSHKARFHDSQPPPRVHQCDHCEKAFANKQVLNRHKKSHSNEMYPCKECGLLFKTQPYVKVHYQLKHLNMTRAEIKAQRKLNKEKIIQNNIHNTLNWEPIMASKKDILPAVEETDPLLLDDNDGDAKIAEKIEIEVPQFETFIDIRRE</sequence>
<dbReference type="Pfam" id="PF00096">
    <property type="entry name" value="zf-C2H2"/>
    <property type="match status" value="2"/>
</dbReference>
<reference evidence="10" key="1">
    <citation type="journal article" date="2021" name="G3 (Bethesda)">
        <title>Genome and transcriptome analysis of the beet armyworm Spodoptera exigua reveals targets for pest control. .</title>
        <authorList>
            <person name="Simon S."/>
            <person name="Breeschoten T."/>
            <person name="Jansen H.J."/>
            <person name="Dirks R.P."/>
            <person name="Schranz M.E."/>
            <person name="Ros V.I.D."/>
        </authorList>
    </citation>
    <scope>NUCLEOTIDE SEQUENCE</scope>
    <source>
        <strain evidence="10">TB_SE_WUR_2020</strain>
    </source>
</reference>
<organism evidence="10 11">
    <name type="scientific">Spodoptera exigua</name>
    <name type="common">Beet armyworm</name>
    <name type="synonym">Noctua fulgens</name>
    <dbReference type="NCBI Taxonomy" id="7107"/>
    <lineage>
        <taxon>Eukaryota</taxon>
        <taxon>Metazoa</taxon>
        <taxon>Ecdysozoa</taxon>
        <taxon>Arthropoda</taxon>
        <taxon>Hexapoda</taxon>
        <taxon>Insecta</taxon>
        <taxon>Pterygota</taxon>
        <taxon>Neoptera</taxon>
        <taxon>Endopterygota</taxon>
        <taxon>Lepidoptera</taxon>
        <taxon>Glossata</taxon>
        <taxon>Ditrysia</taxon>
        <taxon>Noctuoidea</taxon>
        <taxon>Noctuidae</taxon>
        <taxon>Amphipyrinae</taxon>
        <taxon>Spodoptera</taxon>
    </lineage>
</organism>
<keyword evidence="3" id="KW-0677">Repeat</keyword>
<comment type="subcellular location">
    <subcellularLocation>
        <location evidence="1">Nucleus</location>
    </subcellularLocation>
</comment>
<feature type="domain" description="C2H2-type" evidence="9">
    <location>
        <begin position="95"/>
        <end position="122"/>
    </location>
</feature>
<feature type="domain" description="C2H2-type" evidence="9">
    <location>
        <begin position="322"/>
        <end position="349"/>
    </location>
</feature>
<dbReference type="PROSITE" id="PS50157">
    <property type="entry name" value="ZINC_FINGER_C2H2_2"/>
    <property type="match status" value="5"/>
</dbReference>
<dbReference type="AlphaFoldDB" id="A0A922SI42"/>
<feature type="compositionally biased region" description="Basic and acidic residues" evidence="8">
    <location>
        <begin position="21"/>
        <end position="48"/>
    </location>
</feature>
<keyword evidence="2" id="KW-0479">Metal-binding</keyword>
<dbReference type="InterPro" id="IPR036236">
    <property type="entry name" value="Znf_C2H2_sf"/>
</dbReference>
<keyword evidence="6" id="KW-0539">Nucleus</keyword>
<feature type="domain" description="C2H2-type" evidence="9">
    <location>
        <begin position="349"/>
        <end position="377"/>
    </location>
</feature>
<keyword evidence="5" id="KW-0862">Zinc</keyword>
<name>A0A922SI42_SPOEX</name>
<dbReference type="SMART" id="SM00355">
    <property type="entry name" value="ZnF_C2H2"/>
    <property type="match status" value="9"/>
</dbReference>
<evidence type="ECO:0000313" key="10">
    <source>
        <dbReference type="EMBL" id="KAH9637803.1"/>
    </source>
</evidence>
<dbReference type="Gene3D" id="3.30.160.60">
    <property type="entry name" value="Classic Zinc Finger"/>
    <property type="match status" value="4"/>
</dbReference>
<evidence type="ECO:0000256" key="2">
    <source>
        <dbReference type="ARBA" id="ARBA00022723"/>
    </source>
</evidence>
<dbReference type="PROSITE" id="PS00028">
    <property type="entry name" value="ZINC_FINGER_C2H2_1"/>
    <property type="match status" value="6"/>
</dbReference>
<accession>A0A922SI42</accession>
<dbReference type="Proteomes" id="UP000814243">
    <property type="component" value="Unassembled WGS sequence"/>
</dbReference>
<dbReference type="EMBL" id="JACEFF010000436">
    <property type="protein sequence ID" value="KAH9637803.1"/>
    <property type="molecule type" value="Genomic_DNA"/>
</dbReference>
<gene>
    <name evidence="10" type="ORF">HF086_017581</name>
</gene>
<comment type="caution">
    <text evidence="10">The sequence shown here is derived from an EMBL/GenBank/DDBJ whole genome shotgun (WGS) entry which is preliminary data.</text>
</comment>
<dbReference type="InterPro" id="IPR050888">
    <property type="entry name" value="ZnF_C2H2-type_TF"/>
</dbReference>
<proteinExistence type="predicted"/>
<dbReference type="SUPFAM" id="SSF57667">
    <property type="entry name" value="beta-beta-alpha zinc fingers"/>
    <property type="match status" value="3"/>
</dbReference>
<protein>
    <recommendedName>
        <fullName evidence="9">C2H2-type domain-containing protein</fullName>
    </recommendedName>
</protein>
<dbReference type="PANTHER" id="PTHR24406">
    <property type="entry name" value="TRANSCRIPTIONAL REPRESSOR CTCFL-RELATED"/>
    <property type="match status" value="1"/>
</dbReference>
<dbReference type="GO" id="GO:0008270">
    <property type="term" value="F:zinc ion binding"/>
    <property type="evidence" value="ECO:0007669"/>
    <property type="project" value="UniProtKB-KW"/>
</dbReference>
<evidence type="ECO:0000256" key="5">
    <source>
        <dbReference type="ARBA" id="ARBA00022833"/>
    </source>
</evidence>
<evidence type="ECO:0000256" key="7">
    <source>
        <dbReference type="PROSITE-ProRule" id="PRU00042"/>
    </source>
</evidence>
<feature type="domain" description="C2H2-type" evidence="9">
    <location>
        <begin position="203"/>
        <end position="225"/>
    </location>
</feature>
<evidence type="ECO:0000256" key="6">
    <source>
        <dbReference type="ARBA" id="ARBA00023242"/>
    </source>
</evidence>